<dbReference type="SUPFAM" id="SSF50998">
    <property type="entry name" value="Quinoprotein alcohol dehydrogenase-like"/>
    <property type="match status" value="1"/>
</dbReference>
<dbReference type="PANTHER" id="PTHR34512">
    <property type="entry name" value="CELL SURFACE PROTEIN"/>
    <property type="match status" value="1"/>
</dbReference>
<comment type="caution">
    <text evidence="2">The sequence shown here is derived from an EMBL/GenBank/DDBJ whole genome shotgun (WGS) entry which is preliminary data.</text>
</comment>
<evidence type="ECO:0000313" key="3">
    <source>
        <dbReference type="Proteomes" id="UP001577267"/>
    </source>
</evidence>
<proteinExistence type="predicted"/>
<feature type="domain" description="Pyrrolo-quinoline quinone repeat" evidence="1">
    <location>
        <begin position="102"/>
        <end position="264"/>
    </location>
</feature>
<dbReference type="PANTHER" id="PTHR34512:SF30">
    <property type="entry name" value="OUTER MEMBRANE PROTEIN ASSEMBLY FACTOR BAMB"/>
    <property type="match status" value="1"/>
</dbReference>
<dbReference type="Proteomes" id="UP001577267">
    <property type="component" value="Unassembled WGS sequence"/>
</dbReference>
<organism evidence="2 3">
    <name type="scientific">Streptomyces carpaticus</name>
    <dbReference type="NCBI Taxonomy" id="285558"/>
    <lineage>
        <taxon>Bacteria</taxon>
        <taxon>Bacillati</taxon>
        <taxon>Actinomycetota</taxon>
        <taxon>Actinomycetes</taxon>
        <taxon>Kitasatosporales</taxon>
        <taxon>Streptomycetaceae</taxon>
        <taxon>Streptomyces</taxon>
    </lineage>
</organism>
<reference evidence="2 3" key="1">
    <citation type="submission" date="2024-09" db="EMBL/GenBank/DDBJ databases">
        <title>Draft genome sequence of multifaceted antimicrobials producing Streptomyces sp. strain FH1.</title>
        <authorList>
            <person name="Hassan F."/>
            <person name="Ali H."/>
            <person name="Hassan N."/>
            <person name="Nawaz A."/>
        </authorList>
    </citation>
    <scope>NUCLEOTIDE SEQUENCE [LARGE SCALE GENOMIC DNA]</scope>
    <source>
        <strain evidence="2 3">FH1</strain>
    </source>
</reference>
<sequence>MSGLAAGDGTVRWAVTDVGGDQPVVTADGETVIVQRLPGSGDGLGLIDARTGRTRVSAGLGISTFHMNRTPVLAVSDRAVFVVGHDASAPLRDDARLLPQPVVAYDLDGDTVLWRAEVPVIGEGWVEGVVAGDHLVLQGWDTVHAFAVSDGHQVWERGLGAGLVDHSVTGDRAYREPPDRRIAVLPDGSVLITGRGLLHLDAVTGESLWSLVPDEHPELAEAAERHGYADRARYGAPCVVGDTAYPNQMGAVNAIDMTTYDSRWVWAPDAERERTLPPPAGPVSAAGLVFPALDGGLTLLALDGETGEVRWQLMENDGYAPEVRTVVARDRVYVQVRDTIRALPL</sequence>
<accession>A0ABV4ZWA8</accession>
<dbReference type="InterPro" id="IPR015943">
    <property type="entry name" value="WD40/YVTN_repeat-like_dom_sf"/>
</dbReference>
<keyword evidence="3" id="KW-1185">Reference proteome</keyword>
<evidence type="ECO:0000259" key="1">
    <source>
        <dbReference type="Pfam" id="PF13360"/>
    </source>
</evidence>
<dbReference type="InterPro" id="IPR011047">
    <property type="entry name" value="Quinoprotein_ADH-like_sf"/>
</dbReference>
<dbReference type="RefSeq" id="WP_375065660.1">
    <property type="nucleotide sequence ID" value="NZ_JBHGBT010000030.1"/>
</dbReference>
<dbReference type="Pfam" id="PF13360">
    <property type="entry name" value="PQQ_2"/>
    <property type="match status" value="1"/>
</dbReference>
<dbReference type="EMBL" id="JBHGBT010000030">
    <property type="protein sequence ID" value="MFB4197306.1"/>
    <property type="molecule type" value="Genomic_DNA"/>
</dbReference>
<gene>
    <name evidence="2" type="ORF">ACE11A_23470</name>
</gene>
<protein>
    <submittedName>
        <fullName evidence="2">PQQ-binding-like beta-propeller repeat protein</fullName>
    </submittedName>
</protein>
<dbReference type="InterPro" id="IPR002372">
    <property type="entry name" value="PQQ_rpt_dom"/>
</dbReference>
<name>A0ABV4ZWA8_9ACTN</name>
<evidence type="ECO:0000313" key="2">
    <source>
        <dbReference type="EMBL" id="MFB4197306.1"/>
    </source>
</evidence>
<dbReference type="Gene3D" id="2.130.10.10">
    <property type="entry name" value="YVTN repeat-like/Quinoprotein amine dehydrogenase"/>
    <property type="match status" value="2"/>
</dbReference>